<accession>A0A9X4QMJ5</accession>
<keyword evidence="2" id="KW-0413">Isomerase</keyword>
<gene>
    <name evidence="2" type="ORF">OMP38_10765</name>
</gene>
<dbReference type="InterPro" id="IPR036237">
    <property type="entry name" value="Xyl_isomerase-like_sf"/>
</dbReference>
<dbReference type="RefSeq" id="WP_277565063.1">
    <property type="nucleotide sequence ID" value="NZ_JAPDHZ010000002.1"/>
</dbReference>
<dbReference type="InterPro" id="IPR013022">
    <property type="entry name" value="Xyl_isomerase-like_TIM-brl"/>
</dbReference>
<proteinExistence type="predicted"/>
<dbReference type="Pfam" id="PF01261">
    <property type="entry name" value="AP_endonuc_2"/>
    <property type="match status" value="1"/>
</dbReference>
<dbReference type="PANTHER" id="PTHR12110">
    <property type="entry name" value="HYDROXYPYRUVATE ISOMERASE"/>
    <property type="match status" value="1"/>
</dbReference>
<evidence type="ECO:0000313" key="2">
    <source>
        <dbReference type="EMBL" id="MDG0791302.1"/>
    </source>
</evidence>
<dbReference type="PANTHER" id="PTHR12110:SF41">
    <property type="entry name" value="INOSOSE DEHYDRATASE"/>
    <property type="match status" value="1"/>
</dbReference>
<evidence type="ECO:0000259" key="1">
    <source>
        <dbReference type="Pfam" id="PF01261"/>
    </source>
</evidence>
<comment type="caution">
    <text evidence="2">The sequence shown here is derived from an EMBL/GenBank/DDBJ whole genome shotgun (WGS) entry which is preliminary data.</text>
</comment>
<dbReference type="AlphaFoldDB" id="A0A9X4QMJ5"/>
<keyword evidence="3" id="KW-1185">Reference proteome</keyword>
<protein>
    <submittedName>
        <fullName evidence="2">Sugar phosphate isomerase/epimerase</fullName>
    </submittedName>
</protein>
<dbReference type="EMBL" id="JAPDHZ010000002">
    <property type="protein sequence ID" value="MDG0791302.1"/>
    <property type="molecule type" value="Genomic_DNA"/>
</dbReference>
<sequence length="293" mass="32077">MILTNKIGVLVDSFRAGLHEGLAKAKKVGADGVQFYAGMGEMDPDRLTPRSRREVKDVMASLGLELSAICGDLGGHGFQDASLNKQKIEKSKRILDLALDLGTNIVTTHIGLIPEQQSDPIYEAMWRACEEISNYATRSKAFFAVETGPEKCVRLKAFLDSLTTSGVSVNFDPANLVMVAGDDPVAGVKLLKDYIVHTHVKDGIQLQAVDPRIIYGLPGYEGIDHAKIAALVTSGEAFRETPLGEGQVRFDAYFAALREIGYTGYLTVEREGGDKPEADIRQAVQFIERYKRQ</sequence>
<feature type="domain" description="Xylose isomerase-like TIM barrel" evidence="1">
    <location>
        <begin position="22"/>
        <end position="289"/>
    </location>
</feature>
<dbReference type="InterPro" id="IPR050312">
    <property type="entry name" value="IolE/XylAMocC-like"/>
</dbReference>
<evidence type="ECO:0000313" key="3">
    <source>
        <dbReference type="Proteomes" id="UP001153387"/>
    </source>
</evidence>
<dbReference type="GO" id="GO:0016853">
    <property type="term" value="F:isomerase activity"/>
    <property type="evidence" value="ECO:0007669"/>
    <property type="project" value="UniProtKB-KW"/>
</dbReference>
<name>A0A9X4QMJ5_9BACL</name>
<dbReference type="Gene3D" id="3.20.20.150">
    <property type="entry name" value="Divalent-metal-dependent TIM barrel enzymes"/>
    <property type="match status" value="1"/>
</dbReference>
<dbReference type="Proteomes" id="UP001153387">
    <property type="component" value="Unassembled WGS sequence"/>
</dbReference>
<organism evidence="2 3">
    <name type="scientific">Cohnella ginsengisoli</name>
    <dbReference type="NCBI Taxonomy" id="425004"/>
    <lineage>
        <taxon>Bacteria</taxon>
        <taxon>Bacillati</taxon>
        <taxon>Bacillota</taxon>
        <taxon>Bacilli</taxon>
        <taxon>Bacillales</taxon>
        <taxon>Paenibacillaceae</taxon>
        <taxon>Cohnella</taxon>
    </lineage>
</organism>
<dbReference type="SUPFAM" id="SSF51658">
    <property type="entry name" value="Xylose isomerase-like"/>
    <property type="match status" value="1"/>
</dbReference>
<reference evidence="2 3" key="1">
    <citation type="submission" date="2022-10" db="EMBL/GenBank/DDBJ databases">
        <title>Comparative genomic analysis of Cohnella hashimotonis sp. nov., isolated from the International Space Station.</title>
        <authorList>
            <person name="Simpson A."/>
            <person name="Venkateswaran K."/>
        </authorList>
    </citation>
    <scope>NUCLEOTIDE SEQUENCE [LARGE SCALE GENOMIC DNA]</scope>
    <source>
        <strain evidence="2 3">DSM 18997</strain>
    </source>
</reference>